<dbReference type="CDD" id="cd13566">
    <property type="entry name" value="PBP2_phosphate"/>
    <property type="match status" value="1"/>
</dbReference>
<dbReference type="PhylomeDB" id="Q7NPN9"/>
<dbReference type="OrthoDB" id="506979at2"/>
<gene>
    <name evidence="3" type="ordered locus">glr0016</name>
</gene>
<dbReference type="EMBL" id="BA000045">
    <property type="protein sequence ID" value="BAC87957.1"/>
    <property type="molecule type" value="Genomic_DNA"/>
</dbReference>
<sequence>MGHLLIHRGPKTVMKTQNTAVRCSKCGYNNNPGTAAACLVCGKPLRDPAGVPWRIWLGAVAGLLTVGGILFILRSSLDEGVSTSAPLAAQIDRYPSRFERIKLYSQMAEVPNVPTGLFNYGGSTTLAPLRGPAILDALAVAHPSFRLRYVDPLDGAPGSGTGIAMLLRGELSFSQSSRPLKDSEFVRAATRGFKLEQLPIAIDGIAVFTHPGVPLTGLSIVQLRDIFTGKLTNWQQVGGPNLPIVPFSRNLRDGGTVDFFNENVLRSRGFGPRVRVVRDTTDALRSVAATPGGIGYASASEVVSQRTVRTLALSKGNGRQYVRPFTAGGTVDAEAFRNGSYPITRRLFILVRRDDGLDEQAGAAYTNLLLSGQGQRLVEEAGFVAIR</sequence>
<dbReference type="STRING" id="251221.gene:10757485"/>
<keyword evidence="4" id="KW-1185">Reference proteome</keyword>
<reference evidence="3 4" key="2">
    <citation type="journal article" date="2003" name="DNA Res.">
        <title>Complete genome structure of Gloeobacter violaceus PCC 7421, a cyanobacterium that lacks thylakoids (supplement).</title>
        <authorList>
            <person name="Nakamura Y."/>
            <person name="Kaneko T."/>
            <person name="Sato S."/>
            <person name="Mimuro M."/>
            <person name="Miyashita H."/>
            <person name="Tsuchiya T."/>
            <person name="Sasamoto S."/>
            <person name="Watanabe A."/>
            <person name="Kawashima K."/>
            <person name="Kishida Y."/>
            <person name="Kiyokawa C."/>
            <person name="Kohara M."/>
            <person name="Matsumoto M."/>
            <person name="Matsuno A."/>
            <person name="Nakazaki N."/>
            <person name="Shimpo S."/>
            <person name="Takeuchi C."/>
            <person name="Yamada M."/>
            <person name="Tabata S."/>
        </authorList>
    </citation>
    <scope>NUCLEOTIDE SEQUENCE [LARGE SCALE GENOMIC DNA]</scope>
    <source>
        <strain evidence="4">ATCC 29082 / PCC 7421</strain>
    </source>
</reference>
<dbReference type="SUPFAM" id="SSF53850">
    <property type="entry name" value="Periplasmic binding protein-like II"/>
    <property type="match status" value="1"/>
</dbReference>
<proteinExistence type="predicted"/>
<keyword evidence="1" id="KW-0732">Signal</keyword>
<reference evidence="3 4" key="1">
    <citation type="journal article" date="2003" name="DNA Res.">
        <title>Complete genome structure of Gloeobacter violaceus PCC 7421, a cyanobacterium that lacks thylakoids.</title>
        <authorList>
            <person name="Nakamura Y."/>
            <person name="Kaneko T."/>
            <person name="Sato S."/>
            <person name="Mimuro M."/>
            <person name="Miyashita H."/>
            <person name="Tsuchiya T."/>
            <person name="Sasamoto S."/>
            <person name="Watanabe A."/>
            <person name="Kawashima K."/>
            <person name="Kishida Y."/>
            <person name="Kiyokawa C."/>
            <person name="Kohara M."/>
            <person name="Matsumoto M."/>
            <person name="Matsuno A."/>
            <person name="Nakazaki N."/>
            <person name="Shimpo S."/>
            <person name="Takeuchi C."/>
            <person name="Yamada M."/>
            <person name="Tabata S."/>
        </authorList>
    </citation>
    <scope>NUCLEOTIDE SEQUENCE [LARGE SCALE GENOMIC DNA]</scope>
    <source>
        <strain evidence="4">ATCC 29082 / PCC 7421</strain>
    </source>
</reference>
<dbReference type="InterPro" id="IPR024370">
    <property type="entry name" value="PBP_domain"/>
</dbReference>
<organism evidence="3 4">
    <name type="scientific">Gloeobacter violaceus (strain ATCC 29082 / PCC 7421)</name>
    <dbReference type="NCBI Taxonomy" id="251221"/>
    <lineage>
        <taxon>Bacteria</taxon>
        <taxon>Bacillati</taxon>
        <taxon>Cyanobacteriota</taxon>
        <taxon>Cyanophyceae</taxon>
        <taxon>Gloeobacterales</taxon>
        <taxon>Gloeobacteraceae</taxon>
        <taxon>Gloeobacter</taxon>
    </lineage>
</organism>
<dbReference type="Pfam" id="PF12849">
    <property type="entry name" value="PBP_like_2"/>
    <property type="match status" value="1"/>
</dbReference>
<dbReference type="InParanoid" id="Q7NPN9"/>
<evidence type="ECO:0000259" key="2">
    <source>
        <dbReference type="Pfam" id="PF12849"/>
    </source>
</evidence>
<protein>
    <submittedName>
        <fullName evidence="3">Phosphate ABC transporter periplasmic phosphate-binding protein</fullName>
    </submittedName>
</protein>
<dbReference type="eggNOG" id="COG0226">
    <property type="taxonomic scope" value="Bacteria"/>
</dbReference>
<dbReference type="Gene3D" id="3.40.190.10">
    <property type="entry name" value="Periplasmic binding protein-like II"/>
    <property type="match status" value="2"/>
</dbReference>
<dbReference type="EnsemblBacteria" id="BAC87957">
    <property type="protein sequence ID" value="BAC87957"/>
    <property type="gene ID" value="BAC87957"/>
</dbReference>
<dbReference type="PANTHER" id="PTHR30570">
    <property type="entry name" value="PERIPLASMIC PHOSPHATE BINDING COMPONENT OF PHOSPHATE ABC TRANSPORTER"/>
    <property type="match status" value="1"/>
</dbReference>
<accession>Q7NPN9</accession>
<dbReference type="HOGENOM" id="CLU_026228_2_0_3"/>
<name>Q7NPN9_GLOVI</name>
<evidence type="ECO:0000313" key="4">
    <source>
        <dbReference type="Proteomes" id="UP000000557"/>
    </source>
</evidence>
<dbReference type="PANTHER" id="PTHR30570:SF1">
    <property type="entry name" value="PHOSPHATE-BINDING PROTEIN PSTS"/>
    <property type="match status" value="1"/>
</dbReference>
<feature type="domain" description="PBP" evidence="2">
    <location>
        <begin position="118"/>
        <end position="371"/>
    </location>
</feature>
<dbReference type="Proteomes" id="UP000000557">
    <property type="component" value="Chromosome"/>
</dbReference>
<dbReference type="PATRIC" id="fig|251221.4.peg.16"/>
<dbReference type="InterPro" id="IPR050811">
    <property type="entry name" value="Phosphate_ABC_transporter"/>
</dbReference>
<evidence type="ECO:0000256" key="1">
    <source>
        <dbReference type="ARBA" id="ARBA00022729"/>
    </source>
</evidence>
<dbReference type="KEGG" id="gvi:glr0016"/>
<evidence type="ECO:0000313" key="3">
    <source>
        <dbReference type="EMBL" id="BAC87957.1"/>
    </source>
</evidence>
<dbReference type="AlphaFoldDB" id="Q7NPN9"/>